<evidence type="ECO:0000256" key="4">
    <source>
        <dbReference type="ARBA" id="ARBA00022833"/>
    </source>
</evidence>
<comment type="subcellular location">
    <subcellularLocation>
        <location evidence="1">Nucleus</location>
    </subcellularLocation>
</comment>
<gene>
    <name evidence="9" type="ORF">ZIOFF_032052</name>
</gene>
<dbReference type="SUPFAM" id="SSF57667">
    <property type="entry name" value="beta-beta-alpha zinc fingers"/>
    <property type="match status" value="1"/>
</dbReference>
<evidence type="ECO:0000313" key="9">
    <source>
        <dbReference type="EMBL" id="KAG6506725.1"/>
    </source>
</evidence>
<sequence>MSNSQQEASLDAFEVRSQVASSLGIHDSPSPPLATCKEDAPLSLDLSLTISNPDSVTVHQTIASTSQSSSSESQAARGPNSQRVFSCNYCKRKFFSSQALGGHQNAHKRERSLAKRIVRIDSLPYAYASIASLPLYGSAIHSLGIQAHSSMHQGAAKWKESNGSRMEGRGLMEPIRPVFVEDAEVDFCWPGSFRPMGNLVLFAADLVECKTIFDVVLFLLIDSGFSAADFVSFAGQIEIIVLVKLNLALSHNVNDTDVGDDTKEVIEDVEME</sequence>
<dbReference type="InterPro" id="IPR013087">
    <property type="entry name" value="Znf_C2H2_type"/>
</dbReference>
<evidence type="ECO:0000256" key="5">
    <source>
        <dbReference type="ARBA" id="ARBA00023242"/>
    </source>
</evidence>
<accession>A0A8J5GM97</accession>
<dbReference type="PANTHER" id="PTHR47287:SF18">
    <property type="entry name" value="TRANSCRIPTION FACTOR C2H2 FAMILY"/>
    <property type="match status" value="1"/>
</dbReference>
<feature type="domain" description="C2H2-type" evidence="8">
    <location>
        <begin position="85"/>
        <end position="112"/>
    </location>
</feature>
<name>A0A8J5GM97_ZINOF</name>
<feature type="compositionally biased region" description="Low complexity" evidence="7">
    <location>
        <begin position="60"/>
        <end position="76"/>
    </location>
</feature>
<keyword evidence="3 6" id="KW-0863">Zinc-finger</keyword>
<dbReference type="Proteomes" id="UP000734854">
    <property type="component" value="Unassembled WGS sequence"/>
</dbReference>
<dbReference type="InterPro" id="IPR044246">
    <property type="entry name" value="ZFP3-like"/>
</dbReference>
<keyword evidence="5" id="KW-0539">Nucleus</keyword>
<dbReference type="Gene3D" id="3.30.160.60">
    <property type="entry name" value="Classic Zinc Finger"/>
    <property type="match status" value="1"/>
</dbReference>
<keyword evidence="2" id="KW-0479">Metal-binding</keyword>
<keyword evidence="10" id="KW-1185">Reference proteome</keyword>
<dbReference type="InterPro" id="IPR036236">
    <property type="entry name" value="Znf_C2H2_sf"/>
</dbReference>
<proteinExistence type="predicted"/>
<dbReference type="GO" id="GO:0009788">
    <property type="term" value="P:negative regulation of abscisic acid-activated signaling pathway"/>
    <property type="evidence" value="ECO:0007669"/>
    <property type="project" value="InterPro"/>
</dbReference>
<evidence type="ECO:0000256" key="7">
    <source>
        <dbReference type="SAM" id="MobiDB-lite"/>
    </source>
</evidence>
<reference evidence="9 10" key="1">
    <citation type="submission" date="2020-08" db="EMBL/GenBank/DDBJ databases">
        <title>Plant Genome Project.</title>
        <authorList>
            <person name="Zhang R.-G."/>
        </authorList>
    </citation>
    <scope>NUCLEOTIDE SEQUENCE [LARGE SCALE GENOMIC DNA]</scope>
    <source>
        <tissue evidence="9">Rhizome</tissue>
    </source>
</reference>
<evidence type="ECO:0000256" key="2">
    <source>
        <dbReference type="ARBA" id="ARBA00022723"/>
    </source>
</evidence>
<dbReference type="PANTHER" id="PTHR47287">
    <property type="entry name" value="C2H2 AND C2HC ZINC FINGERS SUPERFAMILY PROTEIN"/>
    <property type="match status" value="1"/>
</dbReference>
<dbReference type="AlphaFoldDB" id="A0A8J5GM97"/>
<evidence type="ECO:0000256" key="1">
    <source>
        <dbReference type="ARBA" id="ARBA00004123"/>
    </source>
</evidence>
<dbReference type="PROSITE" id="PS50157">
    <property type="entry name" value="ZINC_FINGER_C2H2_2"/>
    <property type="match status" value="1"/>
</dbReference>
<evidence type="ECO:0000256" key="3">
    <source>
        <dbReference type="ARBA" id="ARBA00022771"/>
    </source>
</evidence>
<evidence type="ECO:0000259" key="8">
    <source>
        <dbReference type="PROSITE" id="PS50157"/>
    </source>
</evidence>
<comment type="caution">
    <text evidence="9">The sequence shown here is derived from an EMBL/GenBank/DDBJ whole genome shotgun (WGS) entry which is preliminary data.</text>
</comment>
<dbReference type="EMBL" id="JACMSC010000009">
    <property type="protein sequence ID" value="KAG6506725.1"/>
    <property type="molecule type" value="Genomic_DNA"/>
</dbReference>
<dbReference type="PROSITE" id="PS00028">
    <property type="entry name" value="ZINC_FINGER_C2H2_1"/>
    <property type="match status" value="1"/>
</dbReference>
<organism evidence="9 10">
    <name type="scientific">Zingiber officinale</name>
    <name type="common">Ginger</name>
    <name type="synonym">Amomum zingiber</name>
    <dbReference type="NCBI Taxonomy" id="94328"/>
    <lineage>
        <taxon>Eukaryota</taxon>
        <taxon>Viridiplantae</taxon>
        <taxon>Streptophyta</taxon>
        <taxon>Embryophyta</taxon>
        <taxon>Tracheophyta</taxon>
        <taxon>Spermatophyta</taxon>
        <taxon>Magnoliopsida</taxon>
        <taxon>Liliopsida</taxon>
        <taxon>Zingiberales</taxon>
        <taxon>Zingiberaceae</taxon>
        <taxon>Zingiber</taxon>
    </lineage>
</organism>
<dbReference type="GO" id="GO:0005634">
    <property type="term" value="C:nucleus"/>
    <property type="evidence" value="ECO:0007669"/>
    <property type="project" value="UniProtKB-SubCell"/>
</dbReference>
<protein>
    <recommendedName>
        <fullName evidence="8">C2H2-type domain-containing protein</fullName>
    </recommendedName>
</protein>
<evidence type="ECO:0000313" key="10">
    <source>
        <dbReference type="Proteomes" id="UP000734854"/>
    </source>
</evidence>
<evidence type="ECO:0000256" key="6">
    <source>
        <dbReference type="PROSITE-ProRule" id="PRU00042"/>
    </source>
</evidence>
<feature type="region of interest" description="Disordered" evidence="7">
    <location>
        <begin position="60"/>
        <end position="79"/>
    </location>
</feature>
<keyword evidence="4" id="KW-0862">Zinc</keyword>
<dbReference type="GO" id="GO:0008270">
    <property type="term" value="F:zinc ion binding"/>
    <property type="evidence" value="ECO:0007669"/>
    <property type="project" value="UniProtKB-KW"/>
</dbReference>